<proteinExistence type="predicted"/>
<evidence type="ECO:0000313" key="1">
    <source>
        <dbReference type="EMBL" id="MCI92884.1"/>
    </source>
</evidence>
<dbReference type="EMBL" id="LXQA011313663">
    <property type="protein sequence ID" value="MCI92884.1"/>
    <property type="molecule type" value="Genomic_DNA"/>
</dbReference>
<feature type="non-terminal residue" evidence="1">
    <location>
        <position position="1"/>
    </location>
</feature>
<protein>
    <submittedName>
        <fullName evidence="1">Uncharacterized protein</fullName>
    </submittedName>
</protein>
<comment type="caution">
    <text evidence="1">The sequence shown here is derived from an EMBL/GenBank/DDBJ whole genome shotgun (WGS) entry which is preliminary data.</text>
</comment>
<accession>A0A392VWY3</accession>
<organism evidence="1 2">
    <name type="scientific">Trifolium medium</name>
    <dbReference type="NCBI Taxonomy" id="97028"/>
    <lineage>
        <taxon>Eukaryota</taxon>
        <taxon>Viridiplantae</taxon>
        <taxon>Streptophyta</taxon>
        <taxon>Embryophyta</taxon>
        <taxon>Tracheophyta</taxon>
        <taxon>Spermatophyta</taxon>
        <taxon>Magnoliopsida</taxon>
        <taxon>eudicotyledons</taxon>
        <taxon>Gunneridae</taxon>
        <taxon>Pentapetalae</taxon>
        <taxon>rosids</taxon>
        <taxon>fabids</taxon>
        <taxon>Fabales</taxon>
        <taxon>Fabaceae</taxon>
        <taxon>Papilionoideae</taxon>
        <taxon>50 kb inversion clade</taxon>
        <taxon>NPAAA clade</taxon>
        <taxon>Hologalegina</taxon>
        <taxon>IRL clade</taxon>
        <taxon>Trifolieae</taxon>
        <taxon>Trifolium</taxon>
    </lineage>
</organism>
<sequence>KRQTSIAAVAGFLIVDDRRNTLCCIATGTSPYDSDRVHSNWFALSDHREENENQKMKTIFFSGVV</sequence>
<keyword evidence="2" id="KW-1185">Reference proteome</keyword>
<dbReference type="AlphaFoldDB" id="A0A392VWY3"/>
<evidence type="ECO:0000313" key="2">
    <source>
        <dbReference type="Proteomes" id="UP000265520"/>
    </source>
</evidence>
<dbReference type="Proteomes" id="UP000265520">
    <property type="component" value="Unassembled WGS sequence"/>
</dbReference>
<name>A0A392VWY3_9FABA</name>
<reference evidence="1 2" key="1">
    <citation type="journal article" date="2018" name="Front. Plant Sci.">
        <title>Red Clover (Trifolium pratense) and Zigzag Clover (T. medium) - A Picture of Genomic Similarities and Differences.</title>
        <authorList>
            <person name="Dluhosova J."/>
            <person name="Istvanek J."/>
            <person name="Nedelnik J."/>
            <person name="Repkova J."/>
        </authorList>
    </citation>
    <scope>NUCLEOTIDE SEQUENCE [LARGE SCALE GENOMIC DNA]</scope>
    <source>
        <strain evidence="2">cv. 10/8</strain>
        <tissue evidence="1">Leaf</tissue>
    </source>
</reference>